<proteinExistence type="predicted"/>
<dbReference type="Gramene" id="Pp3c23_20840V3.2">
    <property type="protein sequence ID" value="Pp3c23_20840V3.2"/>
    <property type="gene ID" value="Pp3c23_20840"/>
</dbReference>
<reference evidence="1 3" key="2">
    <citation type="journal article" date="2018" name="Plant J.">
        <title>The Physcomitrella patens chromosome-scale assembly reveals moss genome structure and evolution.</title>
        <authorList>
            <person name="Lang D."/>
            <person name="Ullrich K.K."/>
            <person name="Murat F."/>
            <person name="Fuchs J."/>
            <person name="Jenkins J."/>
            <person name="Haas F.B."/>
            <person name="Piednoel M."/>
            <person name="Gundlach H."/>
            <person name="Van Bel M."/>
            <person name="Meyberg R."/>
            <person name="Vives C."/>
            <person name="Morata J."/>
            <person name="Symeonidi A."/>
            <person name="Hiss M."/>
            <person name="Muchero W."/>
            <person name="Kamisugi Y."/>
            <person name="Saleh O."/>
            <person name="Blanc G."/>
            <person name="Decker E.L."/>
            <person name="van Gessel N."/>
            <person name="Grimwood J."/>
            <person name="Hayes R.D."/>
            <person name="Graham S.W."/>
            <person name="Gunter L.E."/>
            <person name="McDaniel S.F."/>
            <person name="Hoernstein S.N.W."/>
            <person name="Larsson A."/>
            <person name="Li F.W."/>
            <person name="Perroud P.F."/>
            <person name="Phillips J."/>
            <person name="Ranjan P."/>
            <person name="Rokshar D.S."/>
            <person name="Rothfels C.J."/>
            <person name="Schneider L."/>
            <person name="Shu S."/>
            <person name="Stevenson D.W."/>
            <person name="Thummler F."/>
            <person name="Tillich M."/>
            <person name="Villarreal Aguilar J.C."/>
            <person name="Widiez T."/>
            <person name="Wong G.K."/>
            <person name="Wymore A."/>
            <person name="Zhang Y."/>
            <person name="Zimmer A.D."/>
            <person name="Quatrano R.S."/>
            <person name="Mayer K.F.X."/>
            <person name="Goodstein D."/>
            <person name="Casacuberta J.M."/>
            <person name="Vandepoele K."/>
            <person name="Reski R."/>
            <person name="Cuming A.C."/>
            <person name="Tuskan G.A."/>
            <person name="Maumus F."/>
            <person name="Salse J."/>
            <person name="Schmutz J."/>
            <person name="Rensing S.A."/>
        </authorList>
    </citation>
    <scope>NUCLEOTIDE SEQUENCE [LARGE SCALE GENOMIC DNA]</scope>
    <source>
        <strain evidence="2 3">cv. Gransden 2004</strain>
    </source>
</reference>
<sequence length="71" mass="8237">MHCPIEPASEDDWETLNLNTEHCEEPFTTRLFECLANWIWGWTLSDFAFASERSTTQLVVSEEVCPPQLCM</sequence>
<dbReference type="Proteomes" id="UP000006727">
    <property type="component" value="Chromosome 23"/>
</dbReference>
<protein>
    <submittedName>
        <fullName evidence="1 2">Uncharacterized protein</fullName>
    </submittedName>
</protein>
<keyword evidence="3" id="KW-1185">Reference proteome</keyword>
<dbReference type="AlphaFoldDB" id="A0A2K1IK69"/>
<reference evidence="1 3" key="1">
    <citation type="journal article" date="2008" name="Science">
        <title>The Physcomitrella genome reveals evolutionary insights into the conquest of land by plants.</title>
        <authorList>
            <person name="Rensing S."/>
            <person name="Lang D."/>
            <person name="Zimmer A."/>
            <person name="Terry A."/>
            <person name="Salamov A."/>
            <person name="Shapiro H."/>
            <person name="Nishiyama T."/>
            <person name="Perroud P.-F."/>
            <person name="Lindquist E."/>
            <person name="Kamisugi Y."/>
            <person name="Tanahashi T."/>
            <person name="Sakakibara K."/>
            <person name="Fujita T."/>
            <person name="Oishi K."/>
            <person name="Shin-I T."/>
            <person name="Kuroki Y."/>
            <person name="Toyoda A."/>
            <person name="Suzuki Y."/>
            <person name="Hashimoto A."/>
            <person name="Yamaguchi K."/>
            <person name="Sugano A."/>
            <person name="Kohara Y."/>
            <person name="Fujiyama A."/>
            <person name="Anterola A."/>
            <person name="Aoki S."/>
            <person name="Ashton N."/>
            <person name="Barbazuk W.B."/>
            <person name="Barker E."/>
            <person name="Bennetzen J."/>
            <person name="Bezanilla M."/>
            <person name="Blankenship R."/>
            <person name="Cho S.H."/>
            <person name="Dutcher S."/>
            <person name="Estelle M."/>
            <person name="Fawcett J.A."/>
            <person name="Gundlach H."/>
            <person name="Hanada K."/>
            <person name="Heyl A."/>
            <person name="Hicks K.A."/>
            <person name="Hugh J."/>
            <person name="Lohr M."/>
            <person name="Mayer K."/>
            <person name="Melkozernov A."/>
            <person name="Murata T."/>
            <person name="Nelson D."/>
            <person name="Pils B."/>
            <person name="Prigge M."/>
            <person name="Reiss B."/>
            <person name="Renner T."/>
            <person name="Rombauts S."/>
            <person name="Rushton P."/>
            <person name="Sanderfoot A."/>
            <person name="Schween G."/>
            <person name="Shiu S.-H."/>
            <person name="Stueber K."/>
            <person name="Theodoulou F.L."/>
            <person name="Tu H."/>
            <person name="Van de Peer Y."/>
            <person name="Verrier P.J."/>
            <person name="Waters E."/>
            <person name="Wood A."/>
            <person name="Yang L."/>
            <person name="Cove D."/>
            <person name="Cuming A."/>
            <person name="Hasebe M."/>
            <person name="Lucas S."/>
            <person name="Mishler D.B."/>
            <person name="Reski R."/>
            <person name="Grigoriev I."/>
            <person name="Quatrano R.S."/>
            <person name="Boore J.L."/>
        </authorList>
    </citation>
    <scope>NUCLEOTIDE SEQUENCE [LARGE SCALE GENOMIC DNA]</scope>
    <source>
        <strain evidence="2 3">cv. Gransden 2004</strain>
    </source>
</reference>
<dbReference type="EnsemblPlants" id="Pp3c23_20840V3.2">
    <property type="protein sequence ID" value="Pp3c23_20840V3.2"/>
    <property type="gene ID" value="Pp3c23_20840"/>
</dbReference>
<evidence type="ECO:0000313" key="1">
    <source>
        <dbReference type="EMBL" id="PNR29669.1"/>
    </source>
</evidence>
<name>A0A2K1IK69_PHYPA</name>
<dbReference type="PaxDb" id="3218-PP1S49_31V6.1"/>
<dbReference type="Gramene" id="Pp3c23_20840V3.1">
    <property type="protein sequence ID" value="Pp3c23_20840V3.1"/>
    <property type="gene ID" value="Pp3c23_20840"/>
</dbReference>
<organism evidence="1">
    <name type="scientific">Physcomitrium patens</name>
    <name type="common">Spreading-leaved earth moss</name>
    <name type="synonym">Physcomitrella patens</name>
    <dbReference type="NCBI Taxonomy" id="3218"/>
    <lineage>
        <taxon>Eukaryota</taxon>
        <taxon>Viridiplantae</taxon>
        <taxon>Streptophyta</taxon>
        <taxon>Embryophyta</taxon>
        <taxon>Bryophyta</taxon>
        <taxon>Bryophytina</taxon>
        <taxon>Bryopsida</taxon>
        <taxon>Funariidae</taxon>
        <taxon>Funariales</taxon>
        <taxon>Funariaceae</taxon>
        <taxon>Physcomitrium</taxon>
    </lineage>
</organism>
<gene>
    <name evidence="1" type="ORF">PHYPA_028363</name>
</gene>
<reference evidence="2" key="3">
    <citation type="submission" date="2020-12" db="UniProtKB">
        <authorList>
            <consortium name="EnsemblPlants"/>
        </authorList>
    </citation>
    <scope>IDENTIFICATION</scope>
</reference>
<evidence type="ECO:0000313" key="2">
    <source>
        <dbReference type="EnsemblPlants" id="Pp3c23_20840V3.1"/>
    </source>
</evidence>
<dbReference type="InParanoid" id="A0A2K1IK69"/>
<accession>A0A2K1IK69</accession>
<evidence type="ECO:0000313" key="3">
    <source>
        <dbReference type="Proteomes" id="UP000006727"/>
    </source>
</evidence>
<dbReference type="EnsemblPlants" id="Pp3c23_20840V3.1">
    <property type="protein sequence ID" value="Pp3c23_20840V3.1"/>
    <property type="gene ID" value="Pp3c23_20840"/>
</dbReference>
<dbReference type="EMBL" id="ABEU02000023">
    <property type="protein sequence ID" value="PNR29669.1"/>
    <property type="molecule type" value="Genomic_DNA"/>
</dbReference>